<protein>
    <submittedName>
        <fullName evidence="1">Uncharacterized protein</fullName>
    </submittedName>
</protein>
<sequence length="79" mass="8899">MSKLGNCLKMAKSGKVFVKPTLELNSRSMDEIRVQEPLQHESMYVCLHSQGIGGNIGYLEGFKQKTRSCYEVSFLLAQD</sequence>
<reference evidence="1 2" key="1">
    <citation type="submission" date="2024-04" db="EMBL/GenBank/DDBJ databases">
        <authorList>
            <person name="Fracassetti M."/>
        </authorList>
    </citation>
    <scope>NUCLEOTIDE SEQUENCE [LARGE SCALE GENOMIC DNA]</scope>
</reference>
<dbReference type="EMBL" id="OZ034815">
    <property type="protein sequence ID" value="CAL1369407.1"/>
    <property type="molecule type" value="Genomic_DNA"/>
</dbReference>
<organism evidence="1 2">
    <name type="scientific">Linum trigynum</name>
    <dbReference type="NCBI Taxonomy" id="586398"/>
    <lineage>
        <taxon>Eukaryota</taxon>
        <taxon>Viridiplantae</taxon>
        <taxon>Streptophyta</taxon>
        <taxon>Embryophyta</taxon>
        <taxon>Tracheophyta</taxon>
        <taxon>Spermatophyta</taxon>
        <taxon>Magnoliopsida</taxon>
        <taxon>eudicotyledons</taxon>
        <taxon>Gunneridae</taxon>
        <taxon>Pentapetalae</taxon>
        <taxon>rosids</taxon>
        <taxon>fabids</taxon>
        <taxon>Malpighiales</taxon>
        <taxon>Linaceae</taxon>
        <taxon>Linum</taxon>
    </lineage>
</organism>
<dbReference type="Proteomes" id="UP001497516">
    <property type="component" value="Chromosome 2"/>
</dbReference>
<accession>A0AAV2D7N3</accession>
<gene>
    <name evidence="1" type="ORF">LTRI10_LOCUS12035</name>
</gene>
<evidence type="ECO:0000313" key="1">
    <source>
        <dbReference type="EMBL" id="CAL1369407.1"/>
    </source>
</evidence>
<dbReference type="AlphaFoldDB" id="A0AAV2D7N3"/>
<evidence type="ECO:0000313" key="2">
    <source>
        <dbReference type="Proteomes" id="UP001497516"/>
    </source>
</evidence>
<keyword evidence="2" id="KW-1185">Reference proteome</keyword>
<proteinExistence type="predicted"/>
<name>A0AAV2D7N3_9ROSI</name>